<gene>
    <name evidence="1" type="ORF">D0435_05575</name>
</gene>
<protein>
    <submittedName>
        <fullName evidence="1">Uncharacterized protein</fullName>
    </submittedName>
</protein>
<comment type="caution">
    <text evidence="1">The sequence shown here is derived from an EMBL/GenBank/DDBJ whole genome shotgun (WGS) entry which is preliminary data.</text>
</comment>
<organism evidence="1 2">
    <name type="scientific">Anaerotruncus colihominis</name>
    <dbReference type="NCBI Taxonomy" id="169435"/>
    <lineage>
        <taxon>Bacteria</taxon>
        <taxon>Bacillati</taxon>
        <taxon>Bacillota</taxon>
        <taxon>Clostridia</taxon>
        <taxon>Eubacteriales</taxon>
        <taxon>Oscillospiraceae</taxon>
        <taxon>Anaerotruncus</taxon>
    </lineage>
</organism>
<reference evidence="1 2" key="1">
    <citation type="submission" date="2018-08" db="EMBL/GenBank/DDBJ databases">
        <title>Murine metabolic-syndrome-specific gut microbial biobank.</title>
        <authorList>
            <person name="Liu C."/>
        </authorList>
    </citation>
    <scope>NUCLEOTIDE SEQUENCE [LARGE SCALE GENOMIC DNA]</scope>
    <source>
        <strain evidence="1 2">28</strain>
    </source>
</reference>
<name>A0A845QGW3_9FIRM</name>
<evidence type="ECO:0000313" key="1">
    <source>
        <dbReference type="EMBL" id="NBH61119.1"/>
    </source>
</evidence>
<evidence type="ECO:0000313" key="2">
    <source>
        <dbReference type="Proteomes" id="UP000446866"/>
    </source>
</evidence>
<accession>A0A845QGW3</accession>
<keyword evidence="2" id="KW-1185">Reference proteome</keyword>
<dbReference type="AlphaFoldDB" id="A0A845QGW3"/>
<dbReference type="EMBL" id="QXWK01000009">
    <property type="protein sequence ID" value="NBH61119.1"/>
    <property type="molecule type" value="Genomic_DNA"/>
</dbReference>
<dbReference type="RefSeq" id="WP_160201400.1">
    <property type="nucleotide sequence ID" value="NZ_QXWK01000009.1"/>
</dbReference>
<sequence length="186" mass="21892">MKSTIKKRTYQAIYRLLDRVSPVPYDCGALCGAICCSCGNDDENLGIYLLPGEDKVHDRTDDWLTWSAEYAEDYEFPESWSGKVYFVRCKTPPICPREKRPMQCRTFPLTPHIDEDGVLSLVRNDSDLPYSCPLITEEMELNPAFVKATYTCWKHLLRDPLIYDLVKEDSEYRQYREYEEFQDLEW</sequence>
<dbReference type="Proteomes" id="UP000446866">
    <property type="component" value="Unassembled WGS sequence"/>
</dbReference>
<proteinExistence type="predicted"/>